<proteinExistence type="predicted"/>
<dbReference type="AlphaFoldDB" id="A0AAV4R704"/>
<name>A0AAV4R704_9ARAC</name>
<dbReference type="GO" id="GO:0008292">
    <property type="term" value="P:acetylcholine biosynthetic process"/>
    <property type="evidence" value="ECO:0007669"/>
    <property type="project" value="TreeGrafter"/>
</dbReference>
<organism evidence="5 6">
    <name type="scientific">Caerostris darwini</name>
    <dbReference type="NCBI Taxonomy" id="1538125"/>
    <lineage>
        <taxon>Eukaryota</taxon>
        <taxon>Metazoa</taxon>
        <taxon>Ecdysozoa</taxon>
        <taxon>Arthropoda</taxon>
        <taxon>Chelicerata</taxon>
        <taxon>Arachnida</taxon>
        <taxon>Araneae</taxon>
        <taxon>Araneomorphae</taxon>
        <taxon>Entelegynae</taxon>
        <taxon>Araneoidea</taxon>
        <taxon>Araneidae</taxon>
        <taxon>Caerostris</taxon>
    </lineage>
</organism>
<sequence length="249" mass="27632">MQQHPNSIEVQQHPNSIEAPQSGDASILNLSLHHTRNCLIFFSVQVKAPESDEFPTEDTIVDQLRQVLQMAKDKENVQPPVGLLTTENRQTWAKLRHKLLKCNVNSVSLSCIENCLFVVCLDDGTRTVPSYSTIRKDSTTLELTTMAGHLLHGSGTDAGTANRWYDKFLQAVITRDGVVGFVIEHSPSEGITVLRFIEEFLQTLSSETSENDTAATTTASSFRLPTALSWEIDDEISSAIQEASKKMNK</sequence>
<dbReference type="EMBL" id="BPLQ01005805">
    <property type="protein sequence ID" value="GIY17479.1"/>
    <property type="molecule type" value="Genomic_DNA"/>
</dbReference>
<dbReference type="Proteomes" id="UP001054837">
    <property type="component" value="Unassembled WGS sequence"/>
</dbReference>
<dbReference type="PANTHER" id="PTHR22589:SF14">
    <property type="entry name" value="CHOLINE O-ACETYLTRANSFERASE"/>
    <property type="match status" value="1"/>
</dbReference>
<evidence type="ECO:0000256" key="2">
    <source>
        <dbReference type="PIRSR" id="PIRSR600542-1"/>
    </source>
</evidence>
<comment type="caution">
    <text evidence="5">The sequence shown here is derived from an EMBL/GenBank/DDBJ whole genome shotgun (WGS) entry which is preliminary data.</text>
</comment>
<keyword evidence="1" id="KW-0012">Acyltransferase</keyword>
<dbReference type="GO" id="GO:0007274">
    <property type="term" value="P:neuromuscular synaptic transmission"/>
    <property type="evidence" value="ECO:0007669"/>
    <property type="project" value="TreeGrafter"/>
</dbReference>
<reference evidence="5 6" key="1">
    <citation type="submission" date="2021-06" db="EMBL/GenBank/DDBJ databases">
        <title>Caerostris darwini draft genome.</title>
        <authorList>
            <person name="Kono N."/>
            <person name="Arakawa K."/>
        </authorList>
    </citation>
    <scope>NUCLEOTIDE SEQUENCE [LARGE SCALE GENOMIC DNA]</scope>
</reference>
<gene>
    <name evidence="5" type="primary">Crat</name>
    <name evidence="5" type="ORF">CDAR_436251</name>
</gene>
<dbReference type="PANTHER" id="PTHR22589">
    <property type="entry name" value="CARNITINE O-ACYLTRANSFERASE"/>
    <property type="match status" value="1"/>
</dbReference>
<feature type="active site" description="Proton acceptor" evidence="2">
    <location>
        <position position="185"/>
    </location>
</feature>
<dbReference type="InterPro" id="IPR000542">
    <property type="entry name" value="Carn_acyl_trans"/>
</dbReference>
<dbReference type="Pfam" id="PF00755">
    <property type="entry name" value="Carn_acyltransf"/>
    <property type="match status" value="1"/>
</dbReference>
<dbReference type="GO" id="GO:0005737">
    <property type="term" value="C:cytoplasm"/>
    <property type="evidence" value="ECO:0007669"/>
    <property type="project" value="TreeGrafter"/>
</dbReference>
<dbReference type="GO" id="GO:0045202">
    <property type="term" value="C:synapse"/>
    <property type="evidence" value="ECO:0007669"/>
    <property type="project" value="GOC"/>
</dbReference>
<evidence type="ECO:0000259" key="4">
    <source>
        <dbReference type="Pfam" id="PF00755"/>
    </source>
</evidence>
<protein>
    <submittedName>
        <fullName evidence="5">Carnitine O-acetyltransferase</fullName>
    </submittedName>
</protein>
<dbReference type="GO" id="GO:0043005">
    <property type="term" value="C:neuron projection"/>
    <property type="evidence" value="ECO:0007669"/>
    <property type="project" value="TreeGrafter"/>
</dbReference>
<keyword evidence="6" id="KW-1185">Reference proteome</keyword>
<accession>A0AAV4R704</accession>
<feature type="region of interest" description="Disordered" evidence="3">
    <location>
        <begin position="1"/>
        <end position="20"/>
    </location>
</feature>
<dbReference type="InterPro" id="IPR039551">
    <property type="entry name" value="Cho/carn_acyl_trans"/>
</dbReference>
<dbReference type="Gene3D" id="3.30.559.70">
    <property type="entry name" value="Choline/Carnitine o-acyltransferase, domain 2"/>
    <property type="match status" value="1"/>
</dbReference>
<evidence type="ECO:0000313" key="5">
    <source>
        <dbReference type="EMBL" id="GIY17479.1"/>
    </source>
</evidence>
<evidence type="ECO:0000256" key="3">
    <source>
        <dbReference type="SAM" id="MobiDB-lite"/>
    </source>
</evidence>
<evidence type="ECO:0000256" key="1">
    <source>
        <dbReference type="ARBA" id="ARBA00023315"/>
    </source>
</evidence>
<dbReference type="InterPro" id="IPR042231">
    <property type="entry name" value="Cho/carn_acyl_trans_2"/>
</dbReference>
<evidence type="ECO:0000313" key="6">
    <source>
        <dbReference type="Proteomes" id="UP001054837"/>
    </source>
</evidence>
<dbReference type="GO" id="GO:0004102">
    <property type="term" value="F:choline O-acetyltransferase activity"/>
    <property type="evidence" value="ECO:0007669"/>
    <property type="project" value="TreeGrafter"/>
</dbReference>
<dbReference type="SUPFAM" id="SSF52777">
    <property type="entry name" value="CoA-dependent acyltransferases"/>
    <property type="match status" value="1"/>
</dbReference>
<feature type="compositionally biased region" description="Polar residues" evidence="3">
    <location>
        <begin position="1"/>
        <end position="19"/>
    </location>
</feature>
<feature type="domain" description="Choline/carnitine acyltransferase" evidence="4">
    <location>
        <begin position="41"/>
        <end position="249"/>
    </location>
</feature>
<keyword evidence="1" id="KW-0808">Transferase</keyword>